<keyword evidence="3" id="KW-1185">Reference proteome</keyword>
<evidence type="ECO:0000313" key="2">
    <source>
        <dbReference type="EnsemblMetazoa" id="AMEM017312-PA"/>
    </source>
</evidence>
<dbReference type="VEuPathDB" id="VectorBase:AMEM017312"/>
<evidence type="ECO:0000256" key="1">
    <source>
        <dbReference type="SAM" id="MobiDB-lite"/>
    </source>
</evidence>
<organism evidence="2 3">
    <name type="scientific">Anopheles merus</name>
    <name type="common">Mosquito</name>
    <dbReference type="NCBI Taxonomy" id="30066"/>
    <lineage>
        <taxon>Eukaryota</taxon>
        <taxon>Metazoa</taxon>
        <taxon>Ecdysozoa</taxon>
        <taxon>Arthropoda</taxon>
        <taxon>Hexapoda</taxon>
        <taxon>Insecta</taxon>
        <taxon>Pterygota</taxon>
        <taxon>Neoptera</taxon>
        <taxon>Endopterygota</taxon>
        <taxon>Diptera</taxon>
        <taxon>Nematocera</taxon>
        <taxon>Culicoidea</taxon>
        <taxon>Culicidae</taxon>
        <taxon>Anophelinae</taxon>
        <taxon>Anopheles</taxon>
    </lineage>
</organism>
<dbReference type="VEuPathDB" id="VectorBase:AMEM21_014499"/>
<evidence type="ECO:0000313" key="3">
    <source>
        <dbReference type="Proteomes" id="UP000075903"/>
    </source>
</evidence>
<dbReference type="EnsemblMetazoa" id="AMEM017312-RA">
    <property type="protein sequence ID" value="AMEM017312-PA"/>
    <property type="gene ID" value="AMEM017312"/>
</dbReference>
<dbReference type="AlphaFoldDB" id="A0A182VM58"/>
<dbReference type="Proteomes" id="UP000075903">
    <property type="component" value="Unassembled WGS sequence"/>
</dbReference>
<dbReference type="RefSeq" id="XP_041776527.1">
    <property type="nucleotide sequence ID" value="XM_041920593.1"/>
</dbReference>
<feature type="region of interest" description="Disordered" evidence="1">
    <location>
        <begin position="136"/>
        <end position="168"/>
    </location>
</feature>
<name>A0A182VM58_ANOME</name>
<accession>A0A182VM58</accession>
<sequence>MPKSSSRDAQTHSSIRASSIKWSACAVDPSGACPVRTTVKKMTPGQLLRWSVSFLLLHHLSQHSFVESKVRNRVQKWQQRTWRARFGSGPRRDWKSAFDPPKTSHRSRYGLSPRMEDFFNPDGVPNAYSNYHYRRVGSGKGGGKSQRATKLSSGRREGGKYSTGSRLKRHTRERAEPYIEELKDYLDPVDLMLLGDDPNSEFVPLQPEFGQQYNIDTDESSQEHPGPAIDGGASMPSGGDKKLKEFKIVFHHRNLNGSGVRACSSVGFTLLALLIASPIGAIARLEG</sequence>
<reference evidence="2" key="1">
    <citation type="submission" date="2020-05" db="UniProtKB">
        <authorList>
            <consortium name="EnsemblMetazoa"/>
        </authorList>
    </citation>
    <scope>IDENTIFICATION</scope>
    <source>
        <strain evidence="2">MAF</strain>
    </source>
</reference>
<protein>
    <submittedName>
        <fullName evidence="2">Uncharacterized protein</fullName>
    </submittedName>
</protein>
<dbReference type="GeneID" id="121596024"/>
<dbReference type="KEGG" id="amer:121596024"/>
<feature type="region of interest" description="Disordered" evidence="1">
    <location>
        <begin position="216"/>
        <end position="237"/>
    </location>
</feature>
<proteinExistence type="predicted"/>